<accession>A0AAD8BVD9</accession>
<reference evidence="1" key="1">
    <citation type="journal article" date="2023" name="PLoS Negl. Trop. Dis.">
        <title>A genome sequence for Biomphalaria pfeifferi, the major vector snail for the human-infecting parasite Schistosoma mansoni.</title>
        <authorList>
            <person name="Bu L."/>
            <person name="Lu L."/>
            <person name="Laidemitt M.R."/>
            <person name="Zhang S.M."/>
            <person name="Mutuku M."/>
            <person name="Mkoji G."/>
            <person name="Steinauer M."/>
            <person name="Loker E.S."/>
        </authorList>
    </citation>
    <scope>NUCLEOTIDE SEQUENCE</scope>
    <source>
        <strain evidence="1">KasaAsao</strain>
    </source>
</reference>
<proteinExistence type="predicted"/>
<dbReference type="Proteomes" id="UP001233172">
    <property type="component" value="Unassembled WGS sequence"/>
</dbReference>
<gene>
    <name evidence="1" type="ORF">Bpfe_008938</name>
</gene>
<name>A0AAD8BVD9_BIOPF</name>
<comment type="caution">
    <text evidence="1">The sequence shown here is derived from an EMBL/GenBank/DDBJ whole genome shotgun (WGS) entry which is preliminary data.</text>
</comment>
<protein>
    <submittedName>
        <fullName evidence="1">Uncharacterized protein</fullName>
    </submittedName>
</protein>
<feature type="non-terminal residue" evidence="1">
    <location>
        <position position="1"/>
    </location>
</feature>
<evidence type="ECO:0000313" key="1">
    <source>
        <dbReference type="EMBL" id="KAK0061556.1"/>
    </source>
</evidence>
<evidence type="ECO:0000313" key="2">
    <source>
        <dbReference type="Proteomes" id="UP001233172"/>
    </source>
</evidence>
<dbReference type="EMBL" id="JASAOG010000029">
    <property type="protein sequence ID" value="KAK0061556.1"/>
    <property type="molecule type" value="Genomic_DNA"/>
</dbReference>
<organism evidence="1 2">
    <name type="scientific">Biomphalaria pfeifferi</name>
    <name type="common">Bloodfluke planorb</name>
    <name type="synonym">Freshwater snail</name>
    <dbReference type="NCBI Taxonomy" id="112525"/>
    <lineage>
        <taxon>Eukaryota</taxon>
        <taxon>Metazoa</taxon>
        <taxon>Spiralia</taxon>
        <taxon>Lophotrochozoa</taxon>
        <taxon>Mollusca</taxon>
        <taxon>Gastropoda</taxon>
        <taxon>Heterobranchia</taxon>
        <taxon>Euthyneura</taxon>
        <taxon>Panpulmonata</taxon>
        <taxon>Hygrophila</taxon>
        <taxon>Lymnaeoidea</taxon>
        <taxon>Planorbidae</taxon>
        <taxon>Biomphalaria</taxon>
    </lineage>
</organism>
<dbReference type="AlphaFoldDB" id="A0AAD8BVD9"/>
<keyword evidence="2" id="KW-1185">Reference proteome</keyword>
<sequence>VSNGRLTFNVEQFYKNNGQSSEVDVVRSYSDADPCEPSFLPESAGSYLVFASGTAFLRVPPCGYVLGEECIPDNLENTSC</sequence>
<reference evidence="1" key="2">
    <citation type="submission" date="2023-04" db="EMBL/GenBank/DDBJ databases">
        <authorList>
            <person name="Bu L."/>
            <person name="Lu L."/>
            <person name="Laidemitt M.R."/>
            <person name="Zhang S.M."/>
            <person name="Mutuku M."/>
            <person name="Mkoji G."/>
            <person name="Steinauer M."/>
            <person name="Loker E.S."/>
        </authorList>
    </citation>
    <scope>NUCLEOTIDE SEQUENCE</scope>
    <source>
        <strain evidence="1">KasaAsao</strain>
        <tissue evidence="1">Whole Snail</tissue>
    </source>
</reference>